<dbReference type="OrthoDB" id="6270329at2759"/>
<dbReference type="GO" id="GO:0003700">
    <property type="term" value="F:DNA-binding transcription factor activity"/>
    <property type="evidence" value="ECO:0007669"/>
    <property type="project" value="InterPro"/>
</dbReference>
<accession>A0A834SKZ8</accession>
<comment type="caution">
    <text evidence="8">The sequence shown here is derived from an EMBL/GenBank/DDBJ whole genome shotgun (WGS) entry which is preliminary data.</text>
</comment>
<dbReference type="AlphaFoldDB" id="A0A834SKZ8"/>
<keyword evidence="4" id="KW-0238">DNA-binding</keyword>
<evidence type="ECO:0000256" key="3">
    <source>
        <dbReference type="ARBA" id="ARBA00023054"/>
    </source>
</evidence>
<keyword evidence="5" id="KW-0804">Transcription</keyword>
<dbReference type="GO" id="GO:0003677">
    <property type="term" value="F:DNA binding"/>
    <property type="evidence" value="ECO:0007669"/>
    <property type="project" value="UniProtKB-KW"/>
</dbReference>
<dbReference type="Pfam" id="PF02042">
    <property type="entry name" value="RWP-RK"/>
    <property type="match status" value="1"/>
</dbReference>
<evidence type="ECO:0000256" key="5">
    <source>
        <dbReference type="ARBA" id="ARBA00023163"/>
    </source>
</evidence>
<keyword evidence="3" id="KW-0175">Coiled coil</keyword>
<reference evidence="8" key="1">
    <citation type="submission" date="2020-09" db="EMBL/GenBank/DDBJ databases">
        <title>Genome-Enabled Discovery of Anthraquinone Biosynthesis in Senna tora.</title>
        <authorList>
            <person name="Kang S.-H."/>
            <person name="Pandey R.P."/>
            <person name="Lee C.-M."/>
            <person name="Sim J.-S."/>
            <person name="Jeong J.-T."/>
            <person name="Choi B.-S."/>
            <person name="Jung M."/>
            <person name="Ginzburg D."/>
            <person name="Zhao K."/>
            <person name="Won S.Y."/>
            <person name="Oh T.-J."/>
            <person name="Yu Y."/>
            <person name="Kim N.-H."/>
            <person name="Lee O.R."/>
            <person name="Lee T.-H."/>
            <person name="Bashyal P."/>
            <person name="Kim T.-S."/>
            <person name="Lee W.-H."/>
            <person name="Kawkins C."/>
            <person name="Kim C.-K."/>
            <person name="Kim J.S."/>
            <person name="Ahn B.O."/>
            <person name="Rhee S.Y."/>
            <person name="Sohng J.K."/>
        </authorList>
    </citation>
    <scope>NUCLEOTIDE SEQUENCE</scope>
    <source>
        <tissue evidence="8">Leaf</tissue>
    </source>
</reference>
<evidence type="ECO:0000256" key="1">
    <source>
        <dbReference type="ARBA" id="ARBA00004049"/>
    </source>
</evidence>
<proteinExistence type="predicted"/>
<gene>
    <name evidence="8" type="ORF">G2W53_038359</name>
</gene>
<comment type="function">
    <text evidence="1">Putative transcription factor.</text>
</comment>
<evidence type="ECO:0000256" key="2">
    <source>
        <dbReference type="ARBA" id="ARBA00023015"/>
    </source>
</evidence>
<feature type="domain" description="RWP-RK" evidence="7">
    <location>
        <begin position="126"/>
        <end position="211"/>
    </location>
</feature>
<dbReference type="InterPro" id="IPR044607">
    <property type="entry name" value="RKD-like"/>
</dbReference>
<sequence>MFMESQSQIQPLVSWNSKWEVNEIPLPQTYQFPSYDFCVNGNGFVGLDWPYGSPVPWMEPDPLYETLATESTPTWQGTDHFYETQNVAAIWNESDAGFSSDNTVFLLCKNGESGKEMMKEDHRKVKRSCREERGSNSSMSTKMLSRKTISQYFYMPITQAARELNVGLTLLKKRCRELGIRRWPHRKLMSLQTLIDNVKELGKEGGQETEEKLRNAIEILAKEKKMMEEMPDLQLEDNTKRLRQACFKANYKKRKLMGSMESQYSSTLGGCATINDGSRNEFNIDEIVQDIKYLLPPDPPLPSYKNALASFD</sequence>
<keyword evidence="2" id="KW-0805">Transcription regulation</keyword>
<evidence type="ECO:0000313" key="8">
    <source>
        <dbReference type="EMBL" id="KAF7806198.1"/>
    </source>
</evidence>
<dbReference type="Proteomes" id="UP000634136">
    <property type="component" value="Unassembled WGS sequence"/>
</dbReference>
<organism evidence="8 9">
    <name type="scientific">Senna tora</name>
    <dbReference type="NCBI Taxonomy" id="362788"/>
    <lineage>
        <taxon>Eukaryota</taxon>
        <taxon>Viridiplantae</taxon>
        <taxon>Streptophyta</taxon>
        <taxon>Embryophyta</taxon>
        <taxon>Tracheophyta</taxon>
        <taxon>Spermatophyta</taxon>
        <taxon>Magnoliopsida</taxon>
        <taxon>eudicotyledons</taxon>
        <taxon>Gunneridae</taxon>
        <taxon>Pentapetalae</taxon>
        <taxon>rosids</taxon>
        <taxon>fabids</taxon>
        <taxon>Fabales</taxon>
        <taxon>Fabaceae</taxon>
        <taxon>Caesalpinioideae</taxon>
        <taxon>Cassia clade</taxon>
        <taxon>Senna</taxon>
    </lineage>
</organism>
<evidence type="ECO:0000259" key="7">
    <source>
        <dbReference type="PROSITE" id="PS51519"/>
    </source>
</evidence>
<evidence type="ECO:0000256" key="6">
    <source>
        <dbReference type="ARBA" id="ARBA00023242"/>
    </source>
</evidence>
<dbReference type="EMBL" id="JAAIUW010000012">
    <property type="protein sequence ID" value="KAF7806198.1"/>
    <property type="molecule type" value="Genomic_DNA"/>
</dbReference>
<dbReference type="InterPro" id="IPR003035">
    <property type="entry name" value="RWP-RK_dom"/>
</dbReference>
<dbReference type="PANTHER" id="PTHR46373">
    <property type="entry name" value="PROTEIN RKD4"/>
    <property type="match status" value="1"/>
</dbReference>
<keyword evidence="9" id="KW-1185">Reference proteome</keyword>
<dbReference type="PROSITE" id="PS51519">
    <property type="entry name" value="RWP_RK"/>
    <property type="match status" value="1"/>
</dbReference>
<name>A0A834SKZ8_9FABA</name>
<evidence type="ECO:0000256" key="4">
    <source>
        <dbReference type="ARBA" id="ARBA00023125"/>
    </source>
</evidence>
<protein>
    <submittedName>
        <fullName evidence="8">Protein RKD1-like</fullName>
    </submittedName>
</protein>
<evidence type="ECO:0000313" key="9">
    <source>
        <dbReference type="Proteomes" id="UP000634136"/>
    </source>
</evidence>
<keyword evidence="6" id="KW-0539">Nucleus</keyword>
<dbReference type="PANTHER" id="PTHR46373:SF20">
    <property type="entry name" value="PROTEIN RKD1"/>
    <property type="match status" value="1"/>
</dbReference>